<gene>
    <name evidence="1" type="ORF">Q8G51_13010</name>
</gene>
<dbReference type="EMBL" id="JAUUUS010000302">
    <property type="protein sequence ID" value="MDP1448682.1"/>
    <property type="molecule type" value="Genomic_DNA"/>
</dbReference>
<evidence type="ECO:0000313" key="1">
    <source>
        <dbReference type="EMBL" id="MDP1448682.1"/>
    </source>
</evidence>
<comment type="caution">
    <text evidence="1">The sequence shown here is derived from an EMBL/GenBank/DDBJ whole genome shotgun (WGS) entry which is preliminary data.</text>
</comment>
<dbReference type="RefSeq" id="WP_127262094.1">
    <property type="nucleotide sequence ID" value="NZ_JAUUUS010000302.1"/>
</dbReference>
<evidence type="ECO:0000313" key="2">
    <source>
        <dbReference type="Proteomes" id="UP001242129"/>
    </source>
</evidence>
<dbReference type="AlphaFoldDB" id="A0AAW8AY31"/>
<organism evidence="1 2">
    <name type="scientific">Acinetobacter lwoffii</name>
    <dbReference type="NCBI Taxonomy" id="28090"/>
    <lineage>
        <taxon>Bacteria</taxon>
        <taxon>Pseudomonadati</taxon>
        <taxon>Pseudomonadota</taxon>
        <taxon>Gammaproteobacteria</taxon>
        <taxon>Moraxellales</taxon>
        <taxon>Moraxellaceae</taxon>
        <taxon>Acinetobacter</taxon>
    </lineage>
</organism>
<reference evidence="1" key="1">
    <citation type="submission" date="2023-07" db="EMBL/GenBank/DDBJ databases">
        <title>Dynamics of blaOXA-23 gene transmission in Acinetobacter spp. from contaminated veterinary surfaces.</title>
        <authorList>
            <person name="Moreira Da Silva J."/>
            <person name="Menezes J."/>
            <person name="Fernandes L."/>
            <person name="Marques C."/>
            <person name="Amaral A."/>
            <person name="Timofte D."/>
            <person name="Pomba C."/>
        </authorList>
    </citation>
    <scope>NUCLEOTIDE SEQUENCE</scope>
    <source>
        <strain evidence="1">CMVB11Z4A1</strain>
    </source>
</reference>
<sequence>MNTLKEYSKPYISPQKLVLDYLISKKGLAIQDNEIEFAEQALSQINWYHLKIYFYPFIEDLTAEEERYKPQTSFSNGWEIYLLDDELRKIIIKHTLKIELIVKSHIDQAITEFTEDPFWYLNDDYFIKNKQPYYERNKVFSSMNSSDAEFTKHFKKNYKSPYKSYRSLPPFWIAMEVITFDQFLNIIEKVNPQLFEKRGENALDKCAIKLGAENFKQLKSWLEVIKDIRNKGCHNSRLWNANHMIPKGLDIHSQLIEGLSKPHKIYLVILAIYLMTKNSVAIDKNIKEEIKELFENFKGRILNLEKQMGFLENWHELPVWN</sequence>
<name>A0AAW8AY31_ACILW</name>
<dbReference type="Pfam" id="PF07751">
    <property type="entry name" value="Abi_2"/>
    <property type="match status" value="1"/>
</dbReference>
<dbReference type="Proteomes" id="UP001242129">
    <property type="component" value="Unassembled WGS sequence"/>
</dbReference>
<dbReference type="InterPro" id="IPR011664">
    <property type="entry name" value="Abi_system_AbiD/AbiF-like"/>
</dbReference>
<protein>
    <submittedName>
        <fullName evidence="1">Abi family protein</fullName>
    </submittedName>
</protein>
<proteinExistence type="predicted"/>
<accession>A0AAW8AY31</accession>